<sequence>MQKKQRLIVYRVKIRDAIPKSLFNQSLRLIKGREINPIVENNKFKNFL</sequence>
<protein>
    <submittedName>
        <fullName evidence="1">Uncharacterized protein</fullName>
    </submittedName>
</protein>
<evidence type="ECO:0000313" key="2">
    <source>
        <dbReference type="Proteomes" id="UP000004335"/>
    </source>
</evidence>
<gene>
    <name evidence="1" type="ORF">HMPREF0536_11775</name>
</gene>
<dbReference type="EMBL" id="ACGX02000007">
    <property type="protein sequence ID" value="EGC14638.1"/>
    <property type="molecule type" value="Genomic_DNA"/>
</dbReference>
<reference evidence="1 2" key="1">
    <citation type="submission" date="2011-01" db="EMBL/GenBank/DDBJ databases">
        <authorList>
            <person name="Muzny D."/>
            <person name="Qin X."/>
            <person name="Buhay C."/>
            <person name="Dugan-Rocha S."/>
            <person name="Ding Y."/>
            <person name="Chen G."/>
            <person name="Hawes A."/>
            <person name="Holder M."/>
            <person name="Jhangiani S."/>
            <person name="Johnson A."/>
            <person name="Khan Z."/>
            <person name="Li Z."/>
            <person name="Liu W."/>
            <person name="Liu X."/>
            <person name="Perez L."/>
            <person name="Shen H."/>
            <person name="Wang Q."/>
            <person name="Watt J."/>
            <person name="Xi L."/>
            <person name="Xin Y."/>
            <person name="Zhou J."/>
            <person name="Deng J."/>
            <person name="Jiang H."/>
            <person name="Liu Y."/>
            <person name="Qu J."/>
            <person name="Song X.-Z."/>
            <person name="Zhang L."/>
            <person name="Villasana D."/>
            <person name="Johnson A."/>
            <person name="Liu J."/>
            <person name="Liyanage D."/>
            <person name="Lorensuhewa L."/>
            <person name="Robinson T."/>
            <person name="Song A."/>
            <person name="Song B.-B."/>
            <person name="Dinh H."/>
            <person name="Thornton R."/>
            <person name="Coyle M."/>
            <person name="Francisco L."/>
            <person name="Jackson L."/>
            <person name="Javaid M."/>
            <person name="Korchina V."/>
            <person name="Kovar C."/>
            <person name="Mata R."/>
            <person name="Mathew T."/>
            <person name="Ngo R."/>
            <person name="Nguyen L."/>
            <person name="Nguyen N."/>
            <person name="Okwuonu G."/>
            <person name="Ongeri F."/>
            <person name="Pham C."/>
            <person name="Simmons D."/>
            <person name="Wilczek-Boney K."/>
            <person name="Hale W."/>
            <person name="Jakkamsetti A."/>
            <person name="Pham P."/>
            <person name="Ruth R."/>
            <person name="San Lucas F."/>
            <person name="Warren J."/>
            <person name="Zhang J."/>
            <person name="Zhao Z."/>
            <person name="Zhou C."/>
            <person name="Zhu D."/>
            <person name="Lee S."/>
            <person name="Bess C."/>
            <person name="Blankenburg K."/>
            <person name="Forbes L."/>
            <person name="Fu Q."/>
            <person name="Gubbala S."/>
            <person name="Hirani K."/>
            <person name="Jayaseelan J.C."/>
            <person name="Lara F."/>
            <person name="Munidasa M."/>
            <person name="Palculict T."/>
            <person name="Patil S."/>
            <person name="Pu L.-L."/>
            <person name="Saada N."/>
            <person name="Tang L."/>
            <person name="Weissenberger G."/>
            <person name="Zhu Y."/>
            <person name="Hemphill L."/>
            <person name="Shang Y."/>
            <person name="Youmans B."/>
            <person name="Ayvaz T."/>
            <person name="Ross M."/>
            <person name="Santibanez J."/>
            <person name="Aqrawi P."/>
            <person name="Gross S."/>
            <person name="Joshi V."/>
            <person name="Fowler G."/>
            <person name="Nazareth L."/>
            <person name="Reid J."/>
            <person name="Worley K."/>
            <person name="Petrosino J."/>
            <person name="Highlander S."/>
            <person name="Gibbs R."/>
        </authorList>
    </citation>
    <scope>NUCLEOTIDE SEQUENCE [LARGE SCALE GENOMIC DNA]</scope>
    <source>
        <strain evidence="1 2">MM4-1A</strain>
    </source>
</reference>
<accession>A0A828RFR7</accession>
<name>A0A828RFR7_LIMRT</name>
<comment type="caution">
    <text evidence="1">The sequence shown here is derived from an EMBL/GenBank/DDBJ whole genome shotgun (WGS) entry which is preliminary data.</text>
</comment>
<dbReference type="Proteomes" id="UP000004335">
    <property type="component" value="Unassembled WGS sequence"/>
</dbReference>
<organism evidence="1 2">
    <name type="scientific">Limosilactobacillus reuteri MM4-1A</name>
    <dbReference type="NCBI Taxonomy" id="548485"/>
    <lineage>
        <taxon>Bacteria</taxon>
        <taxon>Bacillati</taxon>
        <taxon>Bacillota</taxon>
        <taxon>Bacilli</taxon>
        <taxon>Lactobacillales</taxon>
        <taxon>Lactobacillaceae</taxon>
        <taxon>Limosilactobacillus</taxon>
    </lineage>
</organism>
<proteinExistence type="predicted"/>
<evidence type="ECO:0000313" key="1">
    <source>
        <dbReference type="EMBL" id="EGC14638.1"/>
    </source>
</evidence>
<dbReference type="AlphaFoldDB" id="A0A828RFR7"/>